<protein>
    <submittedName>
        <fullName evidence="1">Uncharacterized protein</fullName>
    </submittedName>
</protein>
<name>A0AAP2DSY1_9BACT</name>
<dbReference type="RefSeq" id="WP_254082399.1">
    <property type="nucleotide sequence ID" value="NZ_JAHESE010000001.1"/>
</dbReference>
<organism evidence="1 2">
    <name type="scientific">Dawidia cretensis</name>
    <dbReference type="NCBI Taxonomy" id="2782350"/>
    <lineage>
        <taxon>Bacteria</taxon>
        <taxon>Pseudomonadati</taxon>
        <taxon>Bacteroidota</taxon>
        <taxon>Cytophagia</taxon>
        <taxon>Cytophagales</taxon>
        <taxon>Chryseotaleaceae</taxon>
        <taxon>Dawidia</taxon>
    </lineage>
</organism>
<comment type="caution">
    <text evidence="1">The sequence shown here is derived from an EMBL/GenBank/DDBJ whole genome shotgun (WGS) entry which is preliminary data.</text>
</comment>
<evidence type="ECO:0000313" key="1">
    <source>
        <dbReference type="EMBL" id="MBT1706810.1"/>
    </source>
</evidence>
<dbReference type="PROSITE" id="PS51257">
    <property type="entry name" value="PROKAR_LIPOPROTEIN"/>
    <property type="match status" value="1"/>
</dbReference>
<sequence>MKSSRILIIWVGMLLAACGVVGEPAVADSGLLISSFLFDFSKEQYDWQADFADYPIDSAEAASYLLSANYTARPENLGNGVSAMMLTGNNEGEKLFMYMKKKITGLVPDVNYTVIFEIELASELPAKGLGREVLLKAGATYSEPKTMIENGNYVLNVDKGESFNRGEDMVPLGNIGTTEGTKDFQLITRSNGETPGPFIAKSNSKGEMWLMVGTETAFHGITTVYYSKVNVVLSSSNQQ</sequence>
<keyword evidence="2" id="KW-1185">Reference proteome</keyword>
<dbReference type="Proteomes" id="UP001319080">
    <property type="component" value="Unassembled WGS sequence"/>
</dbReference>
<reference evidence="1 2" key="1">
    <citation type="submission" date="2021-05" db="EMBL/GenBank/DDBJ databases">
        <title>A Polyphasic approach of four new species of the genus Ohtaekwangia: Ohtaekwangia histidinii sp. nov., Ohtaekwangia cretensis sp. nov., Ohtaekwangia indiensis sp. nov., Ohtaekwangia reichenbachii sp. nov. from diverse environment.</title>
        <authorList>
            <person name="Octaviana S."/>
        </authorList>
    </citation>
    <scope>NUCLEOTIDE SEQUENCE [LARGE SCALE GENOMIC DNA]</scope>
    <source>
        <strain evidence="1 2">PWU5</strain>
    </source>
</reference>
<dbReference type="EMBL" id="JAHESE010000001">
    <property type="protein sequence ID" value="MBT1706810.1"/>
    <property type="molecule type" value="Genomic_DNA"/>
</dbReference>
<gene>
    <name evidence="1" type="ORF">KK062_01175</name>
</gene>
<proteinExistence type="predicted"/>
<accession>A0AAP2DSY1</accession>
<dbReference type="AlphaFoldDB" id="A0AAP2DSY1"/>
<evidence type="ECO:0000313" key="2">
    <source>
        <dbReference type="Proteomes" id="UP001319080"/>
    </source>
</evidence>